<keyword evidence="3" id="KW-1185">Reference proteome</keyword>
<evidence type="ECO:0008006" key="4">
    <source>
        <dbReference type="Google" id="ProtNLM"/>
    </source>
</evidence>
<dbReference type="Proteomes" id="UP001230188">
    <property type="component" value="Unassembled WGS sequence"/>
</dbReference>
<keyword evidence="1" id="KW-0175">Coiled coil</keyword>
<sequence>MSVLANLPLVGRLFGGDEVSFSTLEDAQHIVEGLQAELYAQSERTAKIQGEAAKARAERIEELRVDLDELRAQKKALESMLGYVNDSIGAKEAAIAEALDGASGSAPSFPFELLKQADDATTNAIIETLGADPLFEAKAREAMDALLTRDAEDDEKLATGIALAVERGVLEPDVEIEPVESVDVTGRSADDVADYIVAACHKGPNGSEGRVVVLQGLSGTGKGTTVSKLLSRFESCVSWSNGNVFRSLTLLALEHCAQRGIDLDASALSPENLASWVSMLSFDLFPEGYDILVDNGEGLVARVSEIANTTLKEPRIGKAIPTVAGYSQGEVVKFANSALQRMKRDGLSVLVEGRAPTLAYVRSPFRFELVIDDPLLLGARRVAQRVVATALKVLDAAPQPPSQRDVDLALQYAVSNL</sequence>
<feature type="coiled-coil region" evidence="1">
    <location>
        <begin position="53"/>
        <end position="80"/>
    </location>
</feature>
<evidence type="ECO:0000313" key="2">
    <source>
        <dbReference type="EMBL" id="KAJ8611254.1"/>
    </source>
</evidence>
<reference evidence="2" key="1">
    <citation type="submission" date="2023-01" db="EMBL/GenBank/DDBJ databases">
        <title>Metagenome sequencing of chrysophaentin producing Chrysophaeum taylorii.</title>
        <authorList>
            <person name="Davison J."/>
            <person name="Bewley C."/>
        </authorList>
    </citation>
    <scope>NUCLEOTIDE SEQUENCE</scope>
    <source>
        <strain evidence="2">NIES-1699</strain>
    </source>
</reference>
<dbReference type="InterPro" id="IPR027417">
    <property type="entry name" value="P-loop_NTPase"/>
</dbReference>
<dbReference type="EMBL" id="JAQMWT010000078">
    <property type="protein sequence ID" value="KAJ8611254.1"/>
    <property type="molecule type" value="Genomic_DNA"/>
</dbReference>
<evidence type="ECO:0000256" key="1">
    <source>
        <dbReference type="SAM" id="Coils"/>
    </source>
</evidence>
<proteinExistence type="predicted"/>
<comment type="caution">
    <text evidence="2">The sequence shown here is derived from an EMBL/GenBank/DDBJ whole genome shotgun (WGS) entry which is preliminary data.</text>
</comment>
<dbReference type="Gene3D" id="3.40.50.300">
    <property type="entry name" value="P-loop containing nucleotide triphosphate hydrolases"/>
    <property type="match status" value="1"/>
</dbReference>
<organism evidence="2 3">
    <name type="scientific">Chrysophaeum taylorii</name>
    <dbReference type="NCBI Taxonomy" id="2483200"/>
    <lineage>
        <taxon>Eukaryota</taxon>
        <taxon>Sar</taxon>
        <taxon>Stramenopiles</taxon>
        <taxon>Ochrophyta</taxon>
        <taxon>Pelagophyceae</taxon>
        <taxon>Pelagomonadales</taxon>
        <taxon>Pelagomonadaceae</taxon>
        <taxon>Chrysophaeum</taxon>
    </lineage>
</organism>
<name>A0AAD7XM67_9STRA</name>
<gene>
    <name evidence="2" type="ORF">CTAYLR_004147</name>
</gene>
<dbReference type="SUPFAM" id="SSF52540">
    <property type="entry name" value="P-loop containing nucleoside triphosphate hydrolases"/>
    <property type="match status" value="1"/>
</dbReference>
<protein>
    <recommendedName>
        <fullName evidence="4">(d)CMP kinase</fullName>
    </recommendedName>
</protein>
<evidence type="ECO:0000313" key="3">
    <source>
        <dbReference type="Proteomes" id="UP001230188"/>
    </source>
</evidence>
<accession>A0AAD7XM67</accession>
<dbReference type="AlphaFoldDB" id="A0AAD7XM67"/>